<dbReference type="HOGENOM" id="CLU_1493663_0_0_10"/>
<accession>B3EHB1</accession>
<dbReference type="STRING" id="290315.Clim_2249"/>
<feature type="transmembrane region" description="Helical" evidence="1">
    <location>
        <begin position="12"/>
        <end position="30"/>
    </location>
</feature>
<organism evidence="2 3">
    <name type="scientific">Chlorobium limicola (strain DSM 245 / NBRC 103803 / 6330)</name>
    <dbReference type="NCBI Taxonomy" id="290315"/>
    <lineage>
        <taxon>Bacteria</taxon>
        <taxon>Pseudomonadati</taxon>
        <taxon>Chlorobiota</taxon>
        <taxon>Chlorobiia</taxon>
        <taxon>Chlorobiales</taxon>
        <taxon>Chlorobiaceae</taxon>
        <taxon>Chlorobium/Pelodictyon group</taxon>
        <taxon>Chlorobium</taxon>
    </lineage>
</organism>
<keyword evidence="1" id="KW-1133">Transmembrane helix</keyword>
<dbReference type="AlphaFoldDB" id="B3EHB1"/>
<proteinExistence type="predicted"/>
<dbReference type="EMBL" id="CP001097">
    <property type="protein sequence ID" value="ACD91273.1"/>
    <property type="molecule type" value="Genomic_DNA"/>
</dbReference>
<reference evidence="2 3" key="1">
    <citation type="submission" date="2008-05" db="EMBL/GenBank/DDBJ databases">
        <title>Complete sequence of Chlorobium limicola DSM 245.</title>
        <authorList>
            <consortium name="US DOE Joint Genome Institute"/>
            <person name="Lucas S."/>
            <person name="Copeland A."/>
            <person name="Lapidus A."/>
            <person name="Glavina del Rio T."/>
            <person name="Dalin E."/>
            <person name="Tice H."/>
            <person name="Bruce D."/>
            <person name="Goodwin L."/>
            <person name="Pitluck S."/>
            <person name="Schmutz J."/>
            <person name="Larimer F."/>
            <person name="Land M."/>
            <person name="Hauser L."/>
            <person name="Kyrpides N."/>
            <person name="Ovchinnikova G."/>
            <person name="Zhao F."/>
            <person name="Li T."/>
            <person name="Liu Z."/>
            <person name="Overmann J."/>
            <person name="Bryant D.A."/>
            <person name="Richardson P."/>
        </authorList>
    </citation>
    <scope>NUCLEOTIDE SEQUENCE [LARGE SCALE GENOMIC DNA]</scope>
    <source>
        <strain evidence="3">DSM 245 / NBRC 103803 / 6330</strain>
    </source>
</reference>
<keyword evidence="1" id="KW-0812">Transmembrane</keyword>
<evidence type="ECO:0000313" key="2">
    <source>
        <dbReference type="EMBL" id="ACD91273.1"/>
    </source>
</evidence>
<sequence length="180" mass="19099" precursor="true">MIAENRKSMDVGISGVLAGIIVGMMFFVIVSTEALAGAKIVNPAHGIAKIKGENVGYYYYGAKIVADAKTALIFKQGQCSIIDKNGRKYSRCWIHIAGGSAGLSVSQQAPISMKTLGVGLEGRGSSSVVQWNTMMVDGKDGSIEFGIPKGGYVVLNFLWEVPKGFSPSRAVIGELIRTPL</sequence>
<dbReference type="Proteomes" id="UP000008841">
    <property type="component" value="Chromosome"/>
</dbReference>
<gene>
    <name evidence="2" type="ordered locus">Clim_2249</name>
</gene>
<keyword evidence="1" id="KW-0472">Membrane</keyword>
<protein>
    <submittedName>
        <fullName evidence="2">Uncharacterized protein</fullName>
    </submittedName>
</protein>
<name>B3EHB1_CHLL2</name>
<dbReference type="KEGG" id="cli:Clim_2249"/>
<evidence type="ECO:0000313" key="3">
    <source>
        <dbReference type="Proteomes" id="UP000008841"/>
    </source>
</evidence>
<evidence type="ECO:0000256" key="1">
    <source>
        <dbReference type="SAM" id="Phobius"/>
    </source>
</evidence>